<evidence type="ECO:0000256" key="5">
    <source>
        <dbReference type="ARBA" id="ARBA00023136"/>
    </source>
</evidence>
<feature type="transmembrane region" description="Helical" evidence="6">
    <location>
        <begin position="77"/>
        <end position="96"/>
    </location>
</feature>
<protein>
    <submittedName>
        <fullName evidence="9">Cytochrome C biogenesis protein</fullName>
    </submittedName>
</protein>
<comment type="caution">
    <text evidence="9">The sequence shown here is derived from an EMBL/GenBank/DDBJ whole genome shotgun (WGS) entry which is preliminary data.</text>
</comment>
<name>A0A2S9SPB9_9BACT</name>
<feature type="transmembrane region" description="Helical" evidence="6">
    <location>
        <begin position="705"/>
        <end position="724"/>
    </location>
</feature>
<evidence type="ECO:0000256" key="4">
    <source>
        <dbReference type="ARBA" id="ARBA00022989"/>
    </source>
</evidence>
<reference evidence="9 10" key="1">
    <citation type="submission" date="2017-09" db="EMBL/GenBank/DDBJ databases">
        <title>Reassesment of A. cryaerophilus.</title>
        <authorList>
            <person name="Perez-Cataluna A."/>
            <person name="Collado L."/>
            <person name="Salgado O."/>
            <person name="Lefinanco V."/>
            <person name="Figueras M.J."/>
        </authorList>
    </citation>
    <scope>NUCLEOTIDE SEQUENCE [LARGE SCALE GENOMIC DNA]</scope>
    <source>
        <strain evidence="9 10">LMG 9861</strain>
    </source>
</reference>
<feature type="transmembrane region" description="Helical" evidence="6">
    <location>
        <begin position="827"/>
        <end position="845"/>
    </location>
</feature>
<feature type="transmembrane region" description="Helical" evidence="6">
    <location>
        <begin position="792"/>
        <end position="812"/>
    </location>
</feature>
<accession>A0A2S9SPB9</accession>
<keyword evidence="5 6" id="KW-0472">Membrane</keyword>
<feature type="transmembrane region" description="Helical" evidence="6">
    <location>
        <begin position="650"/>
        <end position="672"/>
    </location>
</feature>
<feature type="transmembrane region" description="Helical" evidence="6">
    <location>
        <begin position="744"/>
        <end position="772"/>
    </location>
</feature>
<dbReference type="InterPro" id="IPR045062">
    <property type="entry name" value="Cyt_c_biogenesis_CcsA/CcmC"/>
</dbReference>
<proteinExistence type="predicted"/>
<feature type="domain" description="ResB-like" evidence="8">
    <location>
        <begin position="70"/>
        <end position="129"/>
    </location>
</feature>
<evidence type="ECO:0000256" key="2">
    <source>
        <dbReference type="ARBA" id="ARBA00022692"/>
    </source>
</evidence>
<organism evidence="9 10">
    <name type="scientific">Aliarcobacter cryaerophilus</name>
    <dbReference type="NCBI Taxonomy" id="28198"/>
    <lineage>
        <taxon>Bacteria</taxon>
        <taxon>Pseudomonadati</taxon>
        <taxon>Campylobacterota</taxon>
        <taxon>Epsilonproteobacteria</taxon>
        <taxon>Campylobacterales</taxon>
        <taxon>Arcobacteraceae</taxon>
        <taxon>Aliarcobacter</taxon>
    </lineage>
</organism>
<sequence length="918" mass="104326">MKLLNFLFSFKATLLLLAILAIGAGVATFIENDFGTSSARVLVYNNTWYEIVLVLTTINLSGIIYKFKMWNNLPRFLFHFSFVVILLGAIITRYVGYEGIMQIPQGTTTNQMISLEPYLQVTVKDGEKVVAYKEWQKEFTSLLPELNNFSYKVDFDNNNLIIDYKRFQFEKKEQAKMGLLTVDVTLNGKKETIRLPGLSGQLGVPRDLIFDKYTVTLEYGSKFIDLPFAIRLNEFQLERYPGSMAPSSYASEVTVIKDDKTYDYRIFMNRTLNEGNFLFFQSSYFPDETGTVLSVNNDPGKWPTYFGYFLLTLGLFLNFFDKKSRFRKLTKFVANKNLAMFILTLALLSTQNLQANESNNTTSPQEVDDITMRVDYLNKFKDESKVTADKFGHLVVQSSGGRMKPLATLNREIVQKLSGKSSFMGMDANQIVLGMITRPDIWKDVKIIKINTPKLKKFLGVHESEKYISFSEAFGEKNDYLLTKESEKALLTKPIERGTYEKDIIKVDEKLNIIYSVFNGALLNIFPKVYDEQSVDDNFKWYSPIEAMQEFSGQNQAAIGSVVRGLFNSTMDFDWNSANNYIDMIALYQDKVGTDIKPTASKINAEIVFNKLDIFFNLTLAYVLLGFIMVVLAFVVIFKPEFKPAKTTKIIFAILTILFAIQTFGMGYRWYLSGHAPWSDIYETLIYISWSAIFAGVIFFRNSLLALGAATIIAGIFMFTAHLTDVDPQITSLVPVLKSYWLTIHVSILTASYGFFGLSAILGFLTLIMFIFRKNRPHLDDIIKHISAINEISLIIGLACITIGNFLGGVWANESWGRYWGWDPKETWAYVSIVVYALVIHLRFVKSLNTPYVLATASLLAFSSIMMTYLGVNFYLSGMHSYATGDPVPIPMWAYLTVATAFAAIILAYKNRDLKNIE</sequence>
<evidence type="ECO:0000256" key="3">
    <source>
        <dbReference type="ARBA" id="ARBA00022748"/>
    </source>
</evidence>
<dbReference type="InterPro" id="IPR002541">
    <property type="entry name" value="Cyt_c_assembly"/>
</dbReference>
<dbReference type="GO" id="GO:0005886">
    <property type="term" value="C:plasma membrane"/>
    <property type="evidence" value="ECO:0007669"/>
    <property type="project" value="TreeGrafter"/>
</dbReference>
<evidence type="ECO:0000256" key="1">
    <source>
        <dbReference type="ARBA" id="ARBA00004141"/>
    </source>
</evidence>
<dbReference type="GO" id="GO:0017004">
    <property type="term" value="P:cytochrome complex assembly"/>
    <property type="evidence" value="ECO:0007669"/>
    <property type="project" value="UniProtKB-KW"/>
</dbReference>
<dbReference type="Proteomes" id="UP000239065">
    <property type="component" value="Unassembled WGS sequence"/>
</dbReference>
<feature type="transmembrane region" description="Helical" evidence="6">
    <location>
        <begin position="614"/>
        <end position="638"/>
    </location>
</feature>
<dbReference type="PANTHER" id="PTHR30071:SF1">
    <property type="entry name" value="CYTOCHROME B_B6 PROTEIN-RELATED"/>
    <property type="match status" value="1"/>
</dbReference>
<feature type="transmembrane region" description="Helical" evidence="6">
    <location>
        <begin position="684"/>
        <end position="700"/>
    </location>
</feature>
<evidence type="ECO:0000313" key="10">
    <source>
        <dbReference type="Proteomes" id="UP000239065"/>
    </source>
</evidence>
<dbReference type="RefSeq" id="WP_105908869.1">
    <property type="nucleotide sequence ID" value="NZ_NXGJ01000003.1"/>
</dbReference>
<dbReference type="InterPro" id="IPR007816">
    <property type="entry name" value="ResB-like_domain"/>
</dbReference>
<keyword evidence="3" id="KW-0201">Cytochrome c-type biogenesis</keyword>
<dbReference type="EMBL" id="NXGJ01000003">
    <property type="protein sequence ID" value="PRM88433.1"/>
    <property type="molecule type" value="Genomic_DNA"/>
</dbReference>
<keyword evidence="2 6" id="KW-0812">Transmembrane</keyword>
<feature type="transmembrane region" description="Helical" evidence="6">
    <location>
        <begin position="47"/>
        <end position="65"/>
    </location>
</feature>
<evidence type="ECO:0000259" key="7">
    <source>
        <dbReference type="Pfam" id="PF01578"/>
    </source>
</evidence>
<evidence type="ECO:0000259" key="8">
    <source>
        <dbReference type="Pfam" id="PF05140"/>
    </source>
</evidence>
<dbReference type="GO" id="GO:0020037">
    <property type="term" value="F:heme binding"/>
    <property type="evidence" value="ECO:0007669"/>
    <property type="project" value="InterPro"/>
</dbReference>
<feature type="transmembrane region" description="Helical" evidence="6">
    <location>
        <begin position="892"/>
        <end position="909"/>
    </location>
</feature>
<dbReference type="Pfam" id="PF05140">
    <property type="entry name" value="ResB"/>
    <property type="match status" value="2"/>
</dbReference>
<dbReference type="AlphaFoldDB" id="A0A2S9SPB9"/>
<feature type="transmembrane region" description="Helical" evidence="6">
    <location>
        <begin position="852"/>
        <end position="872"/>
    </location>
</feature>
<dbReference type="PANTHER" id="PTHR30071">
    <property type="entry name" value="HEME EXPORTER PROTEIN C"/>
    <property type="match status" value="1"/>
</dbReference>
<comment type="subcellular location">
    <subcellularLocation>
        <location evidence="1">Membrane</location>
        <topology evidence="1">Multi-pass membrane protein</topology>
    </subcellularLocation>
</comment>
<feature type="domain" description="Cytochrome c assembly protein" evidence="7">
    <location>
        <begin position="678"/>
        <end position="880"/>
    </location>
</feature>
<evidence type="ECO:0000313" key="9">
    <source>
        <dbReference type="EMBL" id="PRM88433.1"/>
    </source>
</evidence>
<feature type="domain" description="ResB-like" evidence="8">
    <location>
        <begin position="195"/>
        <end position="284"/>
    </location>
</feature>
<evidence type="ECO:0000256" key="6">
    <source>
        <dbReference type="SAM" id="Phobius"/>
    </source>
</evidence>
<dbReference type="Pfam" id="PF01578">
    <property type="entry name" value="Cytochrom_C_asm"/>
    <property type="match status" value="1"/>
</dbReference>
<keyword evidence="4 6" id="KW-1133">Transmembrane helix</keyword>
<gene>
    <name evidence="9" type="ORF">CJ669_04400</name>
</gene>